<evidence type="ECO:0000313" key="1">
    <source>
        <dbReference type="EMBL" id="TCJ83278.1"/>
    </source>
</evidence>
<evidence type="ECO:0000313" key="2">
    <source>
        <dbReference type="Proteomes" id="UP000294887"/>
    </source>
</evidence>
<accession>A0A4R1EVY1</accession>
<dbReference type="AlphaFoldDB" id="A0A4R1EVY1"/>
<dbReference type="RefSeq" id="WP_131907751.1">
    <property type="nucleotide sequence ID" value="NZ_BAAAFU010000007.1"/>
</dbReference>
<sequence length="241" mass="27971">MKPIDIQKDLKSEGFCLLQGLNITNSQWSDWLKKHDSDLTTFQQSWNDLPEDNFLSDGGHYRFRRYSVFNWYASGQLELLPHEPHYQSTYRNNMNGGIYREFEPFKEATVKSPVLEKLIRLVTKEISFNNEKQWRVQAHQFRIVASAEEPGNPTPEGIHRDGADFILIMVLERQNITGGVNHIYDDDKRLVFGSVLTEKGDAVLIDDRMVWHGVSEVYPIDETKPAYRDVLVLTFHNQVNG</sequence>
<protein>
    <recommendedName>
        <fullName evidence="3">2OG-Fe dioxygenase family protein</fullName>
    </recommendedName>
</protein>
<dbReference type="Pfam" id="PF10014">
    <property type="entry name" value="2OG-Fe_Oxy_2"/>
    <property type="match status" value="1"/>
</dbReference>
<proteinExistence type="predicted"/>
<evidence type="ECO:0008006" key="3">
    <source>
        <dbReference type="Google" id="ProtNLM"/>
    </source>
</evidence>
<comment type="caution">
    <text evidence="1">The sequence shown here is derived from an EMBL/GenBank/DDBJ whole genome shotgun (WGS) entry which is preliminary data.</text>
</comment>
<reference evidence="1 2" key="1">
    <citation type="submission" date="2019-03" db="EMBL/GenBank/DDBJ databases">
        <title>Genomic Encyclopedia of Type Strains, Phase IV (KMG-IV): sequencing the most valuable type-strain genomes for metagenomic binning, comparative biology and taxonomic classification.</title>
        <authorList>
            <person name="Goeker M."/>
        </authorList>
    </citation>
    <scope>NUCLEOTIDE SEQUENCE [LARGE SCALE GENOMIC DNA]</scope>
    <source>
        <strain evidence="1 2">DSM 24830</strain>
    </source>
</reference>
<dbReference type="GO" id="GO:0051213">
    <property type="term" value="F:dioxygenase activity"/>
    <property type="evidence" value="ECO:0007669"/>
    <property type="project" value="InterPro"/>
</dbReference>
<keyword evidence="2" id="KW-1185">Reference proteome</keyword>
<organism evidence="1 2">
    <name type="scientific">Cocleimonas flava</name>
    <dbReference type="NCBI Taxonomy" id="634765"/>
    <lineage>
        <taxon>Bacteria</taxon>
        <taxon>Pseudomonadati</taxon>
        <taxon>Pseudomonadota</taxon>
        <taxon>Gammaproteobacteria</taxon>
        <taxon>Thiotrichales</taxon>
        <taxon>Thiotrichaceae</taxon>
        <taxon>Cocleimonas</taxon>
    </lineage>
</organism>
<dbReference type="OrthoDB" id="6681382at2"/>
<gene>
    <name evidence="1" type="ORF">EV695_4018</name>
</gene>
<name>A0A4R1EVY1_9GAMM</name>
<dbReference type="InterPro" id="IPR018724">
    <property type="entry name" value="2OG-Fe_dioxygenase"/>
</dbReference>
<dbReference type="Gene3D" id="2.60.120.620">
    <property type="entry name" value="q2cbj1_9rhob like domain"/>
    <property type="match status" value="1"/>
</dbReference>
<dbReference type="EMBL" id="SMFQ01000005">
    <property type="protein sequence ID" value="TCJ83278.1"/>
    <property type="molecule type" value="Genomic_DNA"/>
</dbReference>
<dbReference type="Proteomes" id="UP000294887">
    <property type="component" value="Unassembled WGS sequence"/>
</dbReference>